<reference evidence="1" key="2">
    <citation type="submission" date="2020-05" db="UniProtKB">
        <authorList>
            <consortium name="EnsemblMetazoa"/>
        </authorList>
    </citation>
    <scope>IDENTIFICATION</scope>
    <source>
        <strain evidence="1">maculatus3</strain>
    </source>
</reference>
<sequence>MRMCSQIRKRSSVSTVRSFSIVRNSSHSTFAIIRRKSPTSVNIVIKVSHGKRI</sequence>
<dbReference type="VEuPathDB" id="VectorBase:AMAM021569"/>
<keyword evidence="2" id="KW-1185">Reference proteome</keyword>
<protein>
    <submittedName>
        <fullName evidence="1">Uncharacterized protein</fullName>
    </submittedName>
</protein>
<evidence type="ECO:0000313" key="1">
    <source>
        <dbReference type="EnsemblMetazoa" id="AMAM021569-PA"/>
    </source>
</evidence>
<dbReference type="AlphaFoldDB" id="A0A182T865"/>
<evidence type="ECO:0000313" key="2">
    <source>
        <dbReference type="Proteomes" id="UP000075901"/>
    </source>
</evidence>
<reference evidence="2" key="1">
    <citation type="submission" date="2013-09" db="EMBL/GenBank/DDBJ databases">
        <title>The Genome Sequence of Anopheles maculatus species B.</title>
        <authorList>
            <consortium name="The Broad Institute Genomics Platform"/>
            <person name="Neafsey D.E."/>
            <person name="Besansky N."/>
            <person name="Howell P."/>
            <person name="Walton C."/>
            <person name="Young S.K."/>
            <person name="Zeng Q."/>
            <person name="Gargeya S."/>
            <person name="Fitzgerald M."/>
            <person name="Haas B."/>
            <person name="Abouelleil A."/>
            <person name="Allen A.W."/>
            <person name="Alvarado L."/>
            <person name="Arachchi H.M."/>
            <person name="Berlin A.M."/>
            <person name="Chapman S.B."/>
            <person name="Gainer-Dewar J."/>
            <person name="Goldberg J."/>
            <person name="Griggs A."/>
            <person name="Gujja S."/>
            <person name="Hansen M."/>
            <person name="Howarth C."/>
            <person name="Imamovic A."/>
            <person name="Ireland A."/>
            <person name="Larimer J."/>
            <person name="McCowan C."/>
            <person name="Murphy C."/>
            <person name="Pearson M."/>
            <person name="Poon T.W."/>
            <person name="Priest M."/>
            <person name="Roberts A."/>
            <person name="Saif S."/>
            <person name="Shea T."/>
            <person name="Sisk P."/>
            <person name="Sykes S."/>
            <person name="Wortman J."/>
            <person name="Nusbaum C."/>
            <person name="Birren B."/>
        </authorList>
    </citation>
    <scope>NUCLEOTIDE SEQUENCE [LARGE SCALE GENOMIC DNA]</scope>
    <source>
        <strain evidence="2">maculatus3</strain>
    </source>
</reference>
<proteinExistence type="predicted"/>
<accession>A0A182T865</accession>
<name>A0A182T865_9DIPT</name>
<dbReference type="EnsemblMetazoa" id="AMAM021569-RA">
    <property type="protein sequence ID" value="AMAM021569-PA"/>
    <property type="gene ID" value="AMAM021569"/>
</dbReference>
<dbReference type="Proteomes" id="UP000075901">
    <property type="component" value="Unassembled WGS sequence"/>
</dbReference>
<organism evidence="1 2">
    <name type="scientific">Anopheles maculatus</name>
    <dbReference type="NCBI Taxonomy" id="74869"/>
    <lineage>
        <taxon>Eukaryota</taxon>
        <taxon>Metazoa</taxon>
        <taxon>Ecdysozoa</taxon>
        <taxon>Arthropoda</taxon>
        <taxon>Hexapoda</taxon>
        <taxon>Insecta</taxon>
        <taxon>Pterygota</taxon>
        <taxon>Neoptera</taxon>
        <taxon>Endopterygota</taxon>
        <taxon>Diptera</taxon>
        <taxon>Nematocera</taxon>
        <taxon>Culicoidea</taxon>
        <taxon>Culicidae</taxon>
        <taxon>Anophelinae</taxon>
        <taxon>Anopheles</taxon>
        <taxon>Anopheles maculatus group</taxon>
    </lineage>
</organism>